<dbReference type="Gene3D" id="1.10.10.410">
    <property type="match status" value="1"/>
</dbReference>
<keyword evidence="2" id="KW-1185">Reference proteome</keyword>
<dbReference type="PANTHER" id="PTHR28055:SF1">
    <property type="entry name" value="ALTERED INHERITANCE OF MITOCHONDRIA PROTEIN 41, MITOCHONDRIAL"/>
    <property type="match status" value="1"/>
</dbReference>
<dbReference type="Proteomes" id="UP000010880">
    <property type="component" value="Chromosome"/>
</dbReference>
<proteinExistence type="predicted"/>
<dbReference type="InterPro" id="IPR042184">
    <property type="entry name" value="YqeY/Aim41_N"/>
</dbReference>
<evidence type="ECO:0000313" key="2">
    <source>
        <dbReference type="Proteomes" id="UP000010880"/>
    </source>
</evidence>
<sequence length="147" mass="16644">MSIQDKLLEDMKKAMKSKEKAKLSVIRMARAEIKDAEINERKDLSDDEIIEVLSRLVKQTKESLSEFKKAGDEERVAKAKQEIKILKNYLPAQLSKEELAKLVKETISDLGAEDMSDMGQVMGAIMPQVKGRADGNQVNKLVRERLQ</sequence>
<reference evidence="2" key="1">
    <citation type="submission" date="2012-02" db="EMBL/GenBank/DDBJ databases">
        <title>The complete genome of Halobacteroides halobius DSM 5150.</title>
        <authorList>
            <person name="Lucas S."/>
            <person name="Copeland A."/>
            <person name="Lapidus A."/>
            <person name="Glavina del Rio T."/>
            <person name="Dalin E."/>
            <person name="Tice H."/>
            <person name="Bruce D."/>
            <person name="Goodwin L."/>
            <person name="Pitluck S."/>
            <person name="Peters L."/>
            <person name="Mikhailova N."/>
            <person name="Gu W."/>
            <person name="Kyrpides N."/>
            <person name="Mavromatis K."/>
            <person name="Ivanova N."/>
            <person name="Brettin T."/>
            <person name="Detter J.C."/>
            <person name="Han C."/>
            <person name="Larimer F."/>
            <person name="Land M."/>
            <person name="Hauser L."/>
            <person name="Markowitz V."/>
            <person name="Cheng J.-F."/>
            <person name="Hugenholtz P."/>
            <person name="Woyke T."/>
            <person name="Wu D."/>
            <person name="Tindall B."/>
            <person name="Pomrenke H."/>
            <person name="Brambilla E."/>
            <person name="Klenk H.-P."/>
            <person name="Eisen J.A."/>
        </authorList>
    </citation>
    <scope>NUCLEOTIDE SEQUENCE [LARGE SCALE GENOMIC DNA]</scope>
    <source>
        <strain evidence="2">ATCC 35273 / DSM 5150 / MD-1</strain>
    </source>
</reference>
<dbReference type="AlphaFoldDB" id="L0K959"/>
<dbReference type="InterPro" id="IPR023168">
    <property type="entry name" value="GatB_Yqey_C_2"/>
</dbReference>
<dbReference type="SUPFAM" id="SSF89095">
    <property type="entry name" value="GatB/YqeY motif"/>
    <property type="match status" value="1"/>
</dbReference>
<dbReference type="Pfam" id="PF09424">
    <property type="entry name" value="YqeY"/>
    <property type="match status" value="1"/>
</dbReference>
<gene>
    <name evidence="1" type="ordered locus">Halha_1891</name>
</gene>
<dbReference type="KEGG" id="hhl:Halha_1891"/>
<dbReference type="PANTHER" id="PTHR28055">
    <property type="entry name" value="ALTERED INHERITANCE OF MITOCHONDRIA PROTEIN 41, MITOCHONDRIAL"/>
    <property type="match status" value="1"/>
</dbReference>
<dbReference type="HOGENOM" id="CLU_079430_2_1_9"/>
<dbReference type="RefSeq" id="WP_015327518.1">
    <property type="nucleotide sequence ID" value="NC_019978.1"/>
</dbReference>
<evidence type="ECO:0008006" key="3">
    <source>
        <dbReference type="Google" id="ProtNLM"/>
    </source>
</evidence>
<protein>
    <recommendedName>
        <fullName evidence="3">GatB/YqeY domain-containing protein</fullName>
    </recommendedName>
</protein>
<accession>L0K959</accession>
<name>L0K959_HALHC</name>
<dbReference type="InterPro" id="IPR003789">
    <property type="entry name" value="Asn/Gln_tRNA_amidoTrase-B-like"/>
</dbReference>
<dbReference type="OrthoDB" id="9794041at2"/>
<dbReference type="GO" id="GO:0016884">
    <property type="term" value="F:carbon-nitrogen ligase activity, with glutamine as amido-N-donor"/>
    <property type="evidence" value="ECO:0007669"/>
    <property type="project" value="InterPro"/>
</dbReference>
<dbReference type="InterPro" id="IPR019004">
    <property type="entry name" value="YqeY/Aim41"/>
</dbReference>
<dbReference type="Gene3D" id="1.10.1510.10">
    <property type="entry name" value="Uncharacterised protein YqeY/AIM41 PF09424, N-terminal domain"/>
    <property type="match status" value="1"/>
</dbReference>
<organism evidence="1 2">
    <name type="scientific">Halobacteroides halobius (strain ATCC 35273 / DSM 5150 / MD-1)</name>
    <dbReference type="NCBI Taxonomy" id="748449"/>
    <lineage>
        <taxon>Bacteria</taxon>
        <taxon>Bacillati</taxon>
        <taxon>Bacillota</taxon>
        <taxon>Clostridia</taxon>
        <taxon>Halanaerobiales</taxon>
        <taxon>Halobacteroidaceae</taxon>
        <taxon>Halobacteroides</taxon>
    </lineage>
</organism>
<evidence type="ECO:0000313" key="1">
    <source>
        <dbReference type="EMBL" id="AGB41802.1"/>
    </source>
</evidence>
<dbReference type="eggNOG" id="COG1610">
    <property type="taxonomic scope" value="Bacteria"/>
</dbReference>
<dbReference type="EMBL" id="CP003359">
    <property type="protein sequence ID" value="AGB41802.1"/>
    <property type="molecule type" value="Genomic_DNA"/>
</dbReference>
<dbReference type="STRING" id="748449.Halha_1891"/>